<feature type="transmembrane region" description="Helical" evidence="1">
    <location>
        <begin position="175"/>
        <end position="201"/>
    </location>
</feature>
<evidence type="ECO:0000259" key="2">
    <source>
        <dbReference type="Pfam" id="PF19830"/>
    </source>
</evidence>
<feature type="transmembrane region" description="Helical" evidence="1">
    <location>
        <begin position="213"/>
        <end position="233"/>
    </location>
</feature>
<feature type="transmembrane region" description="Helical" evidence="1">
    <location>
        <begin position="123"/>
        <end position="140"/>
    </location>
</feature>
<dbReference type="AlphaFoldDB" id="A0A396RRL1"/>
<evidence type="ECO:0000259" key="3">
    <source>
        <dbReference type="Pfam" id="PF25853"/>
    </source>
</evidence>
<dbReference type="RefSeq" id="WP_118862813.1">
    <property type="nucleotide sequence ID" value="NZ_QWLV01000001.1"/>
</dbReference>
<dbReference type="OrthoDB" id="1814621at2"/>
<evidence type="ECO:0000313" key="5">
    <source>
        <dbReference type="Proteomes" id="UP000266693"/>
    </source>
</evidence>
<keyword evidence="5" id="KW-1185">Reference proteome</keyword>
<evidence type="ECO:0008006" key="6">
    <source>
        <dbReference type="Google" id="ProtNLM"/>
    </source>
</evidence>
<reference evidence="4 5" key="1">
    <citation type="submission" date="2018-08" db="EMBL/GenBank/DDBJ databases">
        <title>The multiple taxonomic identification of Sphingomonas gilva.</title>
        <authorList>
            <person name="Zhu D."/>
            <person name="Zheng S."/>
        </authorList>
    </citation>
    <scope>NUCLEOTIDE SEQUENCE [LARGE SCALE GENOMIC DNA]</scope>
    <source>
        <strain evidence="4 5">ZDH117</strain>
    </source>
</reference>
<feature type="domain" description="DUF6311" evidence="3">
    <location>
        <begin position="427"/>
        <end position="528"/>
    </location>
</feature>
<dbReference type="EMBL" id="QWLV01000001">
    <property type="protein sequence ID" value="RHW19307.1"/>
    <property type="molecule type" value="Genomic_DNA"/>
</dbReference>
<name>A0A396RRL1_9SPHN</name>
<dbReference type="InterPro" id="IPR058671">
    <property type="entry name" value="DUF6311_C"/>
</dbReference>
<accession>A0A396RRL1</accession>
<comment type="caution">
    <text evidence="4">The sequence shown here is derived from an EMBL/GenBank/DDBJ whole genome shotgun (WGS) entry which is preliminary data.</text>
</comment>
<keyword evidence="1" id="KW-0472">Membrane</keyword>
<proteinExistence type="predicted"/>
<gene>
    <name evidence="4" type="ORF">D1610_04165</name>
</gene>
<dbReference type="Pfam" id="PF19830">
    <property type="entry name" value="DUF6311"/>
    <property type="match status" value="1"/>
</dbReference>
<feature type="transmembrane region" description="Helical" evidence="1">
    <location>
        <begin position="98"/>
        <end position="117"/>
    </location>
</feature>
<keyword evidence="1" id="KW-0812">Transmembrane</keyword>
<keyword evidence="1" id="KW-1133">Transmembrane helix</keyword>
<sequence>MAELLIGALLALTFFNAWMHWEVLAPGNVGWLLDGNDRGITLIGLAAYLSGQPVWPSLHNSLLMAPEGIPVAFTDSNPLAALLLQPFATWLPVDVQFIGIWLLLCAVLQLLFAWLLLRPYAPGPVSAMAGACLLAFMPALINRPGHVNLCAHWLILWVLWTYLDAKRSRQPQHWIAILGLSVLIHPYLLVLTAAFWGSAVLRAMATEKDRASVAARAAIVAGTITAIVVWAGLLTPAIPTLGYGVFGMPLDALWNVGKEGYSALLPPPPPAPGVNDFEGLNYLGAGLLALLVAMPALLIIERRSGQDGIESLRPLLWLIPAFVVLTTVAIGPMVVWRGQIVDVIDIPERLRAALDPVRAAGRLFWPVGYTIAFAAIVVTCRSRAAPFLLAGALALQAIDLKPMLESVREQSANALDRRTYHRTLDPRWKTLIDRATDIQFEPAAIYMDLGLQEEIAWRAITACRPVPLRFFTVSREMEPIRRRLEADAAQLRAGHPAPDRLYIFLQGKVPPPLTARAMIIDGVAVIPPLKPRPPPDCARPN</sequence>
<dbReference type="Pfam" id="PF25853">
    <property type="entry name" value="DUF6311_C"/>
    <property type="match status" value="1"/>
</dbReference>
<feature type="transmembrane region" description="Helical" evidence="1">
    <location>
        <begin position="280"/>
        <end position="300"/>
    </location>
</feature>
<evidence type="ECO:0000256" key="1">
    <source>
        <dbReference type="SAM" id="Phobius"/>
    </source>
</evidence>
<feature type="transmembrane region" description="Helical" evidence="1">
    <location>
        <begin position="312"/>
        <end position="335"/>
    </location>
</feature>
<evidence type="ECO:0000313" key="4">
    <source>
        <dbReference type="EMBL" id="RHW19307.1"/>
    </source>
</evidence>
<dbReference type="Proteomes" id="UP000266693">
    <property type="component" value="Unassembled WGS sequence"/>
</dbReference>
<dbReference type="InterPro" id="IPR046278">
    <property type="entry name" value="DUF6311"/>
</dbReference>
<protein>
    <recommendedName>
        <fullName evidence="6">Glycosyltransferase RgtA/B/C/D-like domain-containing protein</fullName>
    </recommendedName>
</protein>
<feature type="domain" description="DUF6311" evidence="2">
    <location>
        <begin position="8"/>
        <end position="401"/>
    </location>
</feature>
<organism evidence="4 5">
    <name type="scientific">Sphingomonas gilva</name>
    <dbReference type="NCBI Taxonomy" id="2305907"/>
    <lineage>
        <taxon>Bacteria</taxon>
        <taxon>Pseudomonadati</taxon>
        <taxon>Pseudomonadota</taxon>
        <taxon>Alphaproteobacteria</taxon>
        <taxon>Sphingomonadales</taxon>
        <taxon>Sphingomonadaceae</taxon>
        <taxon>Sphingomonas</taxon>
    </lineage>
</organism>